<proteinExistence type="predicted"/>
<organism evidence="2 3">
    <name type="scientific">Natronolimnohabitans innermongolicus JCM 12255</name>
    <dbReference type="NCBI Taxonomy" id="1227499"/>
    <lineage>
        <taxon>Archaea</taxon>
        <taxon>Methanobacteriati</taxon>
        <taxon>Methanobacteriota</taxon>
        <taxon>Stenosarchaea group</taxon>
        <taxon>Halobacteria</taxon>
        <taxon>Halobacteriales</taxon>
        <taxon>Natrialbaceae</taxon>
        <taxon>Natronolimnohabitans</taxon>
    </lineage>
</organism>
<keyword evidence="3" id="KW-1185">Reference proteome</keyword>
<keyword evidence="1" id="KW-0472">Membrane</keyword>
<name>L9X740_9EURY</name>
<protein>
    <submittedName>
        <fullName evidence="2">Uncharacterized protein</fullName>
    </submittedName>
</protein>
<reference evidence="2 3" key="1">
    <citation type="journal article" date="2014" name="PLoS Genet.">
        <title>Phylogenetically driven sequencing of extremely halophilic archaea reveals strategies for static and dynamic osmo-response.</title>
        <authorList>
            <person name="Becker E.A."/>
            <person name="Seitzer P.M."/>
            <person name="Tritt A."/>
            <person name="Larsen D."/>
            <person name="Krusor M."/>
            <person name="Yao A.I."/>
            <person name="Wu D."/>
            <person name="Madern D."/>
            <person name="Eisen J.A."/>
            <person name="Darling A.E."/>
            <person name="Facciotti M.T."/>
        </authorList>
    </citation>
    <scope>NUCLEOTIDE SEQUENCE [LARGE SCALE GENOMIC DNA]</scope>
    <source>
        <strain evidence="2 3">JCM 12255</strain>
    </source>
</reference>
<comment type="caution">
    <text evidence="2">The sequence shown here is derived from an EMBL/GenBank/DDBJ whole genome shotgun (WGS) entry which is preliminary data.</text>
</comment>
<sequence>MAFLALAFLVVQYFLRRPLAGYTTDWFETGYPFTVLDQLLALVLTPVHAILDVLFHPWAPDWAFVVLTVCYFYALSLVIARVAEGARARARTRDFY</sequence>
<dbReference type="EMBL" id="AOHZ01000041">
    <property type="protein sequence ID" value="ELY57510.1"/>
    <property type="molecule type" value="Genomic_DNA"/>
</dbReference>
<keyword evidence="1" id="KW-1133">Transmembrane helix</keyword>
<dbReference type="eggNOG" id="ENOG502N63E">
    <property type="taxonomic scope" value="Archaea"/>
</dbReference>
<evidence type="ECO:0000313" key="2">
    <source>
        <dbReference type="EMBL" id="ELY57510.1"/>
    </source>
</evidence>
<keyword evidence="1" id="KW-0812">Transmembrane</keyword>
<dbReference type="STRING" id="1227499.C493_08491"/>
<accession>L9X740</accession>
<gene>
    <name evidence="2" type="ORF">C493_08491</name>
</gene>
<evidence type="ECO:0000313" key="3">
    <source>
        <dbReference type="Proteomes" id="UP000011602"/>
    </source>
</evidence>
<evidence type="ECO:0000256" key="1">
    <source>
        <dbReference type="SAM" id="Phobius"/>
    </source>
</evidence>
<dbReference type="Proteomes" id="UP000011602">
    <property type="component" value="Unassembled WGS sequence"/>
</dbReference>
<dbReference type="AlphaFoldDB" id="L9X740"/>
<feature type="transmembrane region" description="Helical" evidence="1">
    <location>
        <begin position="62"/>
        <end position="83"/>
    </location>
</feature>